<dbReference type="PROSITE" id="PS00028">
    <property type="entry name" value="ZINC_FINGER_C2H2_1"/>
    <property type="match status" value="10"/>
</dbReference>
<dbReference type="FunFam" id="3.30.160.60:FF:001723">
    <property type="entry name" value="Zinc finger protein 408"/>
    <property type="match status" value="1"/>
</dbReference>
<dbReference type="FunFam" id="3.30.160.60:FF:001515">
    <property type="entry name" value="zinc finger protein 408"/>
    <property type="match status" value="1"/>
</dbReference>
<dbReference type="InterPro" id="IPR050717">
    <property type="entry name" value="C2H2-ZF_Transcription_Reg"/>
</dbReference>
<organism evidence="8 9">
    <name type="scientific">Tursiops truncatus</name>
    <name type="common">Atlantic bottle-nosed dolphin</name>
    <name type="synonym">Delphinus truncatus</name>
    <dbReference type="NCBI Taxonomy" id="9739"/>
    <lineage>
        <taxon>Eukaryota</taxon>
        <taxon>Metazoa</taxon>
        <taxon>Chordata</taxon>
        <taxon>Craniata</taxon>
        <taxon>Vertebrata</taxon>
        <taxon>Euteleostomi</taxon>
        <taxon>Mammalia</taxon>
        <taxon>Eutheria</taxon>
        <taxon>Laurasiatheria</taxon>
        <taxon>Artiodactyla</taxon>
        <taxon>Whippomorpha</taxon>
        <taxon>Cetacea</taxon>
        <taxon>Odontoceti</taxon>
        <taxon>Delphinidae</taxon>
        <taxon>Tursiops</taxon>
    </lineage>
</organism>
<dbReference type="PANTHER" id="PTHR14196">
    <property type="entry name" value="ODD-SKIPPED - RELATED"/>
    <property type="match status" value="1"/>
</dbReference>
<keyword evidence="3 5" id="KW-0863">Zinc-finger</keyword>
<dbReference type="FunFam" id="3.30.160.60:FF:000849">
    <property type="entry name" value="Zinc finger protein 408"/>
    <property type="match status" value="2"/>
</dbReference>
<sequence>MSPTLGPGLDTPDVLWSTLSPHDPFPPEPGILLRCPQNLWELLKSPRTASNFSGAPLEPLHISQTLRPSWTSVFSLTFPCPTTSWAASSLSFSVPAAPDPRLGPDSGWSPSREGCAQGLKDLSPGPTRAILALKSLPRGLALGPSLIKEQRLGVWCVGEPLQPGLLWGPLEEESVSEQKGHGVKPKQKEDVSLGPWGDVCACEQSSGWTSLVQRGRLEGEGNVAPVRISERLHLQVYRVVLPGFELLMWPQPPSEGLSPTQPRLEEEASLAVVTEVESAVQQEVASPREDAAEPCTDPGHQSQPRIQAVSPGLKPRIQDQVSKESEPLGPLPQDGRVDEEDPPQTQMPPEPQSSSTPQQGPESSEASSSSSARGPQLHAYLVRKLRSPSDQRPPRAKTSEPGAQQSGEQQHPGFPACLRSAPGPVGGSPKRGRRYRCAECGKAFLQLCHLKKHAFVHTGHKPFLCTECGKSYSSEESFKAHMLGHRGVRPFPCPQCTKAYGTRRDLREHQVVHSGARPFACDQCGKAFARRPSLRLHRKTHQVPATPAPCPCPVCGRPLANQGSLRNHMRLHTGEKPFLCPHCGRAFRQRGSLRGHLRLHTGERPYRCPHCAEAFPQLPELRRHLISHTGEAHLCPVCGKALRDPHTLRAHERLHSGERPFPCPQCGRAYTLATKLRRHLKSHLADKPYRCPTCGMGYTLLQSLKRHQLSHQPEAPSSPPCVPPASSEPTVVLLQTEPELLDTCSERGGSPAPDVFEVTLSESQDKCFVVPEEPGPAPSLVLIHKDVGFSTWAEVVEVETGT</sequence>
<keyword evidence="8" id="KW-1185">Reference proteome</keyword>
<dbReference type="CTD" id="79797"/>
<dbReference type="FunFam" id="2.170.270.10:FF:000044">
    <property type="entry name" value="Zinc finger protein 408"/>
    <property type="match status" value="1"/>
</dbReference>
<evidence type="ECO:0000313" key="9">
    <source>
        <dbReference type="RefSeq" id="XP_019803786.1"/>
    </source>
</evidence>
<feature type="domain" description="C2H2-type" evidence="7">
    <location>
        <begin position="661"/>
        <end position="688"/>
    </location>
</feature>
<dbReference type="InterPro" id="IPR001214">
    <property type="entry name" value="SET_dom"/>
</dbReference>
<dbReference type="FunFam" id="3.30.160.60:FF:001101">
    <property type="entry name" value="Zinc finger protein 408"/>
    <property type="match status" value="1"/>
</dbReference>
<dbReference type="InterPro" id="IPR013087">
    <property type="entry name" value="Znf_C2H2_type"/>
</dbReference>
<keyword evidence="4" id="KW-0862">Zinc</keyword>
<feature type="domain" description="C2H2-type" evidence="7">
    <location>
        <begin position="578"/>
        <end position="605"/>
    </location>
</feature>
<dbReference type="FunFam" id="3.30.160.60:FF:002169">
    <property type="entry name" value="Zgc:174573"/>
    <property type="match status" value="1"/>
</dbReference>
<dbReference type="InterPro" id="IPR044412">
    <property type="entry name" value="PRDM17_PR-SET"/>
</dbReference>
<feature type="domain" description="C2H2-type" evidence="7">
    <location>
        <begin position="435"/>
        <end position="462"/>
    </location>
</feature>
<dbReference type="OrthoDB" id="8117402at2759"/>
<dbReference type="FunFam" id="3.30.160.60:FF:001253">
    <property type="entry name" value="Zinc finger protein 408"/>
    <property type="match status" value="1"/>
</dbReference>
<dbReference type="Proteomes" id="UP000245320">
    <property type="component" value="Chromosome 8"/>
</dbReference>
<dbReference type="FunFam" id="3.30.160.60:FF:001136">
    <property type="entry name" value="Zinc finger protein 408"/>
    <property type="match status" value="1"/>
</dbReference>
<evidence type="ECO:0000259" key="7">
    <source>
        <dbReference type="PROSITE" id="PS50157"/>
    </source>
</evidence>
<feature type="domain" description="C2H2-type" evidence="7">
    <location>
        <begin position="606"/>
        <end position="633"/>
    </location>
</feature>
<feature type="domain" description="C2H2-type" evidence="7">
    <location>
        <begin position="689"/>
        <end position="716"/>
    </location>
</feature>
<dbReference type="RefSeq" id="XP_019803786.1">
    <property type="nucleotide sequence ID" value="XM_019948227.2"/>
</dbReference>
<dbReference type="Pfam" id="PF00096">
    <property type="entry name" value="zf-C2H2"/>
    <property type="match status" value="9"/>
</dbReference>
<gene>
    <name evidence="9" type="primary">ZNF408</name>
</gene>
<accession>A0A2U4CEC2</accession>
<evidence type="ECO:0000256" key="6">
    <source>
        <dbReference type="SAM" id="MobiDB-lite"/>
    </source>
</evidence>
<evidence type="ECO:0000256" key="3">
    <source>
        <dbReference type="ARBA" id="ARBA00022771"/>
    </source>
</evidence>
<feature type="domain" description="C2H2-type" evidence="7">
    <location>
        <begin position="550"/>
        <end position="577"/>
    </location>
</feature>
<evidence type="ECO:0000256" key="1">
    <source>
        <dbReference type="ARBA" id="ARBA00022723"/>
    </source>
</evidence>
<feature type="domain" description="C2H2-type" evidence="7">
    <location>
        <begin position="633"/>
        <end position="660"/>
    </location>
</feature>
<dbReference type="InParanoid" id="A0A2U4CEC2"/>
<feature type="domain" description="C2H2-type" evidence="7">
    <location>
        <begin position="519"/>
        <end position="541"/>
    </location>
</feature>
<name>A0A2U4CEC2_TURTR</name>
<feature type="region of interest" description="Disordered" evidence="6">
    <location>
        <begin position="276"/>
        <end position="432"/>
    </location>
</feature>
<feature type="compositionally biased region" description="Low complexity" evidence="6">
    <location>
        <begin position="352"/>
        <end position="372"/>
    </location>
</feature>
<dbReference type="GO" id="GO:0008270">
    <property type="term" value="F:zinc ion binding"/>
    <property type="evidence" value="ECO:0007669"/>
    <property type="project" value="UniProtKB-KW"/>
</dbReference>
<dbReference type="InterPro" id="IPR046341">
    <property type="entry name" value="SET_dom_sf"/>
</dbReference>
<keyword evidence="2" id="KW-0677">Repeat</keyword>
<keyword evidence="1" id="KW-0479">Metal-binding</keyword>
<dbReference type="GeneID" id="101319728"/>
<dbReference type="SUPFAM" id="SSF57667">
    <property type="entry name" value="beta-beta-alpha zinc fingers"/>
    <property type="match status" value="5"/>
</dbReference>
<feature type="domain" description="C2H2-type" evidence="7">
    <location>
        <begin position="463"/>
        <end position="490"/>
    </location>
</feature>
<dbReference type="CDD" id="cd10520">
    <property type="entry name" value="PR-SET_PRDM17"/>
    <property type="match status" value="1"/>
</dbReference>
<dbReference type="AlphaFoldDB" id="A0A2U4CEC2"/>
<dbReference type="Gene3D" id="2.170.270.10">
    <property type="entry name" value="SET domain"/>
    <property type="match status" value="1"/>
</dbReference>
<dbReference type="PANTHER" id="PTHR14196:SF12">
    <property type="entry name" value="ZINC FINGER PROTEIN 208-LIKE"/>
    <property type="match status" value="1"/>
</dbReference>
<evidence type="ECO:0000313" key="8">
    <source>
        <dbReference type="Proteomes" id="UP000245320"/>
    </source>
</evidence>
<dbReference type="Gene3D" id="3.30.160.60">
    <property type="entry name" value="Classic Zinc Finger"/>
    <property type="match status" value="10"/>
</dbReference>
<protein>
    <submittedName>
        <fullName evidence="9">Zinc finger protein 408 isoform X1</fullName>
    </submittedName>
</protein>
<dbReference type="FunFam" id="3.30.160.60:FF:001616">
    <property type="entry name" value="zinc finger protein 408 isoform X2"/>
    <property type="match status" value="1"/>
</dbReference>
<evidence type="ECO:0000256" key="2">
    <source>
        <dbReference type="ARBA" id="ARBA00022737"/>
    </source>
</evidence>
<evidence type="ECO:0000256" key="4">
    <source>
        <dbReference type="ARBA" id="ARBA00022833"/>
    </source>
</evidence>
<dbReference type="Pfam" id="PF21549">
    <property type="entry name" value="PRDM2_PR"/>
    <property type="match status" value="1"/>
</dbReference>
<dbReference type="GO" id="GO:0000977">
    <property type="term" value="F:RNA polymerase II transcription regulatory region sequence-specific DNA binding"/>
    <property type="evidence" value="ECO:0007669"/>
    <property type="project" value="TreeGrafter"/>
</dbReference>
<feature type="domain" description="C2H2-type" evidence="7">
    <location>
        <begin position="491"/>
        <end position="518"/>
    </location>
</feature>
<evidence type="ECO:0000256" key="5">
    <source>
        <dbReference type="PROSITE-ProRule" id="PRU00042"/>
    </source>
</evidence>
<reference evidence="9" key="1">
    <citation type="submission" date="2025-08" db="UniProtKB">
        <authorList>
            <consortium name="RefSeq"/>
        </authorList>
    </citation>
    <scope>IDENTIFICATION</scope>
    <source>
        <tissue evidence="9">Spleen</tissue>
    </source>
</reference>
<dbReference type="PROSITE" id="PS50157">
    <property type="entry name" value="ZINC_FINGER_C2H2_2"/>
    <property type="match status" value="10"/>
</dbReference>
<dbReference type="GO" id="GO:0005634">
    <property type="term" value="C:nucleus"/>
    <property type="evidence" value="ECO:0007669"/>
    <property type="project" value="TreeGrafter"/>
</dbReference>
<dbReference type="InterPro" id="IPR036236">
    <property type="entry name" value="Znf_C2H2_sf"/>
</dbReference>
<feature type="region of interest" description="Disordered" evidence="6">
    <location>
        <begin position="707"/>
        <end position="727"/>
    </location>
</feature>
<dbReference type="FunCoup" id="A0A2U4CEC2">
    <property type="interactions" value="1570"/>
</dbReference>
<dbReference type="SMART" id="SM00355">
    <property type="entry name" value="ZnF_C2H2"/>
    <property type="match status" value="10"/>
</dbReference>
<dbReference type="GO" id="GO:0000981">
    <property type="term" value="F:DNA-binding transcription factor activity, RNA polymerase II-specific"/>
    <property type="evidence" value="ECO:0007669"/>
    <property type="project" value="TreeGrafter"/>
</dbReference>
<proteinExistence type="predicted"/>
<dbReference type="FunFam" id="3.30.160.60:FF:000100">
    <property type="entry name" value="Zinc finger 45-like"/>
    <property type="match status" value="1"/>
</dbReference>